<name>A0ABR1FC91_9ASCO</name>
<evidence type="ECO:0000313" key="3">
    <source>
        <dbReference type="Proteomes" id="UP001498771"/>
    </source>
</evidence>
<feature type="transmembrane region" description="Helical" evidence="1">
    <location>
        <begin position="99"/>
        <end position="117"/>
    </location>
</feature>
<feature type="transmembrane region" description="Helical" evidence="1">
    <location>
        <begin position="123"/>
        <end position="142"/>
    </location>
</feature>
<dbReference type="EMBL" id="JBBJBU010000001">
    <property type="protein sequence ID" value="KAK7207372.1"/>
    <property type="molecule type" value="Genomic_DNA"/>
</dbReference>
<dbReference type="Proteomes" id="UP001498771">
    <property type="component" value="Unassembled WGS sequence"/>
</dbReference>
<proteinExistence type="predicted"/>
<gene>
    <name evidence="2" type="ORF">BZA70DRAFT_271121</name>
</gene>
<keyword evidence="3" id="KW-1185">Reference proteome</keyword>
<evidence type="ECO:0000313" key="2">
    <source>
        <dbReference type="EMBL" id="KAK7207372.1"/>
    </source>
</evidence>
<sequence>MSFLCTSRLLRRQVGLKPSSRLHSPTIRISPSTGSVRFAMSEINPSNPEEEEVSTKIKTGLYAPILYSVDYINPYEKSVARQPIYTAPSSFHVAATKRTMWTFAVIGGYFSTAMMAMDGIPLSLSLLVGIPSVLPLPITYWLTAPYVNRIFRIYDQPEGEPVDVEKLKENEEFIFECIGVFGRGLYNTRVKLSDLRVVNKRFGWVTLEVTDESAKKIKPKRNFLLDAFDGLRTRRWFYVADDVGGYKMERIWAIIDRQSGVDNGRD</sequence>
<accession>A0ABR1FC91</accession>
<organism evidence="2 3">
    <name type="scientific">Myxozyma melibiosi</name>
    <dbReference type="NCBI Taxonomy" id="54550"/>
    <lineage>
        <taxon>Eukaryota</taxon>
        <taxon>Fungi</taxon>
        <taxon>Dikarya</taxon>
        <taxon>Ascomycota</taxon>
        <taxon>Saccharomycotina</taxon>
        <taxon>Lipomycetes</taxon>
        <taxon>Lipomycetales</taxon>
        <taxon>Lipomycetaceae</taxon>
        <taxon>Myxozyma</taxon>
    </lineage>
</organism>
<evidence type="ECO:0000256" key="1">
    <source>
        <dbReference type="SAM" id="Phobius"/>
    </source>
</evidence>
<keyword evidence="1" id="KW-0472">Membrane</keyword>
<keyword evidence="1" id="KW-1133">Transmembrane helix</keyword>
<dbReference type="GeneID" id="90036940"/>
<comment type="caution">
    <text evidence="2">The sequence shown here is derived from an EMBL/GenBank/DDBJ whole genome shotgun (WGS) entry which is preliminary data.</text>
</comment>
<reference evidence="2 3" key="1">
    <citation type="submission" date="2024-03" db="EMBL/GenBank/DDBJ databases">
        <title>Genome-scale model development and genomic sequencing of the oleaginous clade Lipomyces.</title>
        <authorList>
            <consortium name="Lawrence Berkeley National Laboratory"/>
            <person name="Czajka J.J."/>
            <person name="Han Y."/>
            <person name="Kim J."/>
            <person name="Mondo S.J."/>
            <person name="Hofstad B.A."/>
            <person name="Robles A."/>
            <person name="Haridas S."/>
            <person name="Riley R."/>
            <person name="LaButti K."/>
            <person name="Pangilinan J."/>
            <person name="Andreopoulos W."/>
            <person name="Lipzen A."/>
            <person name="Yan J."/>
            <person name="Wang M."/>
            <person name="Ng V."/>
            <person name="Grigoriev I.V."/>
            <person name="Spatafora J.W."/>
            <person name="Magnuson J.K."/>
            <person name="Baker S.E."/>
            <person name="Pomraning K.R."/>
        </authorList>
    </citation>
    <scope>NUCLEOTIDE SEQUENCE [LARGE SCALE GENOMIC DNA]</scope>
    <source>
        <strain evidence="2 3">Phaff 52-87</strain>
    </source>
</reference>
<protein>
    <submittedName>
        <fullName evidence="2">Uncharacterized protein</fullName>
    </submittedName>
</protein>
<keyword evidence="1" id="KW-0812">Transmembrane</keyword>
<dbReference type="RefSeq" id="XP_064770405.1">
    <property type="nucleotide sequence ID" value="XM_064911428.1"/>
</dbReference>